<dbReference type="Pfam" id="PF17784">
    <property type="entry name" value="Sulfotransfer_4"/>
    <property type="match status" value="1"/>
</dbReference>
<dbReference type="InterPro" id="IPR027417">
    <property type="entry name" value="P-loop_NTPase"/>
</dbReference>
<evidence type="ECO:0000313" key="2">
    <source>
        <dbReference type="EMBL" id="KAF7258313.1"/>
    </source>
</evidence>
<keyword evidence="1" id="KW-0472">Membrane</keyword>
<keyword evidence="1" id="KW-1133">Transmembrane helix</keyword>
<dbReference type="Gene3D" id="3.40.50.300">
    <property type="entry name" value="P-loop containing nucleotide triphosphate hydrolases"/>
    <property type="match status" value="1"/>
</dbReference>
<name>A0A8S9YYX7_9TREM</name>
<proteinExistence type="predicted"/>
<evidence type="ECO:0000256" key="1">
    <source>
        <dbReference type="SAM" id="Phobius"/>
    </source>
</evidence>
<reference evidence="2" key="1">
    <citation type="submission" date="2019-07" db="EMBL/GenBank/DDBJ databases">
        <title>Annotation for the trematode Paragonimus miyazaki's.</title>
        <authorList>
            <person name="Choi Y.-J."/>
        </authorList>
    </citation>
    <scope>NUCLEOTIDE SEQUENCE</scope>
    <source>
        <strain evidence="2">Japan</strain>
    </source>
</reference>
<dbReference type="InterPro" id="IPR040632">
    <property type="entry name" value="Sulfotransfer_4"/>
</dbReference>
<sequence length="137" mass="16166">MPGKDVHRRDWAERLVVGFLSGWHFKTMCRLMIERAVGQRIGNSNDETLLAVYDRWIDQVKRDVPADRLLVFQVKEGWKPLCEFLNVPVPNQPFPRVNERAELVKFLAVQWKLTRLVRWGVRFVVGLTVAFVLYRLF</sequence>
<gene>
    <name evidence="2" type="ORF">EG68_04329</name>
</gene>
<accession>A0A8S9YYX7</accession>
<organism evidence="2 3">
    <name type="scientific">Paragonimus skrjabini miyazakii</name>
    <dbReference type="NCBI Taxonomy" id="59628"/>
    <lineage>
        <taxon>Eukaryota</taxon>
        <taxon>Metazoa</taxon>
        <taxon>Spiralia</taxon>
        <taxon>Lophotrochozoa</taxon>
        <taxon>Platyhelminthes</taxon>
        <taxon>Trematoda</taxon>
        <taxon>Digenea</taxon>
        <taxon>Plagiorchiida</taxon>
        <taxon>Troglotremata</taxon>
        <taxon>Troglotrematidae</taxon>
        <taxon>Paragonimus</taxon>
    </lineage>
</organism>
<feature type="transmembrane region" description="Helical" evidence="1">
    <location>
        <begin position="119"/>
        <end position="136"/>
    </location>
</feature>
<dbReference type="OrthoDB" id="272681at2759"/>
<dbReference type="Proteomes" id="UP000822476">
    <property type="component" value="Unassembled WGS sequence"/>
</dbReference>
<dbReference type="AlphaFoldDB" id="A0A8S9YYX7"/>
<dbReference type="EMBL" id="JTDE01001807">
    <property type="protein sequence ID" value="KAF7258313.1"/>
    <property type="molecule type" value="Genomic_DNA"/>
</dbReference>
<dbReference type="PANTHER" id="PTHR36978">
    <property type="entry name" value="P-LOOP CONTAINING NUCLEOTIDE TRIPHOSPHATE HYDROLASE"/>
    <property type="match status" value="1"/>
</dbReference>
<evidence type="ECO:0000313" key="3">
    <source>
        <dbReference type="Proteomes" id="UP000822476"/>
    </source>
</evidence>
<dbReference type="PANTHER" id="PTHR36978:SF4">
    <property type="entry name" value="P-LOOP CONTAINING NUCLEOSIDE TRIPHOSPHATE HYDROLASE PROTEIN"/>
    <property type="match status" value="1"/>
</dbReference>
<keyword evidence="1" id="KW-0812">Transmembrane</keyword>
<protein>
    <submittedName>
        <fullName evidence="2">Uncharacterized protein</fullName>
    </submittedName>
</protein>
<keyword evidence="3" id="KW-1185">Reference proteome</keyword>
<comment type="caution">
    <text evidence="2">The sequence shown here is derived from an EMBL/GenBank/DDBJ whole genome shotgun (WGS) entry which is preliminary data.</text>
</comment>